<sequence length="683" mass="73534">MCVFHEERNRFETNAPALPVNWQQAGPTNIGGRMTSLATDPTDPDRLIAGAAGGGVWASSNAGRSWAPLWHRQPTLNVGAVTMDPSNPNVIYVGTGEANQSADSHPGVGIFVSRDGGSNWTVFADAEAAHLPSRIGAIVVDPANGNHILLGGVSHSSADFREGLYRTTDGGSTWSRADDITPGRYRCHDIRFGAGQTIFATIEARSRLSGIWRSEDGGTSWTQLQTGLPSGDQLRRGSLAVAPSDQTRIYAQFSSSGGGVQGIYRSNDSGDSWRPIAGGHLDSERQMGYNNTIVVHPTNPDHVLCAGVEVHRTTNGGASWQKRTRWSAEIGDGDYAHADQHALVMPVGAPGRVYAMNDGGMDVSENGGTTWENRSDGLEVCMFYDFTVAQSNADFYGGGFQDQGTNITTSGRADDHFMISGGDGGWFEIDPSNEMHFYTSSQRMRILRFRGDLDPPWSDVSPLPANSQERQRTWMVYIAMDPNNSQRIFTGTSRVFRTIDDAQNWLAVSHPLDDSIITAIEICRADSDRIYIGTTNGGLFRSIDGGDTWSGDLSGPALPGRTVTRIAAHPVDADTVFCTVAGFGHPHVYRSADGGLSWRDAGTGQLPDVPHHSLAISPTEPGRVFVAHDLGVSASLDGGATWQNISGDLPNQMVVDLAIHVSENRLFAATYGRSAWKLDLSTL</sequence>
<dbReference type="Gene3D" id="2.130.10.10">
    <property type="entry name" value="YVTN repeat-like/Quinoprotein amine dehydrogenase"/>
    <property type="match status" value="4"/>
</dbReference>
<dbReference type="RefSeq" id="WP_127748271.1">
    <property type="nucleotide sequence ID" value="NZ_CP033219.1"/>
</dbReference>
<dbReference type="CDD" id="cd15482">
    <property type="entry name" value="Sialidase_non-viral"/>
    <property type="match status" value="2"/>
</dbReference>
<evidence type="ECO:0000313" key="2">
    <source>
        <dbReference type="Proteomes" id="UP000283063"/>
    </source>
</evidence>
<keyword evidence="2" id="KW-1185">Reference proteome</keyword>
<evidence type="ECO:0008006" key="3">
    <source>
        <dbReference type="Google" id="ProtNLM"/>
    </source>
</evidence>
<dbReference type="PANTHER" id="PTHR43739">
    <property type="entry name" value="XYLOGLUCANASE (EUROFUNG)"/>
    <property type="match status" value="1"/>
</dbReference>
<organism evidence="1 2">
    <name type="scientific">Parasedimentitalea marina</name>
    <dbReference type="NCBI Taxonomy" id="2483033"/>
    <lineage>
        <taxon>Bacteria</taxon>
        <taxon>Pseudomonadati</taxon>
        <taxon>Pseudomonadota</taxon>
        <taxon>Alphaproteobacteria</taxon>
        <taxon>Rhodobacterales</taxon>
        <taxon>Paracoccaceae</taxon>
        <taxon>Parasedimentitalea</taxon>
    </lineage>
</organism>
<name>A0A3T0N104_9RHOB</name>
<dbReference type="InterPro" id="IPR015943">
    <property type="entry name" value="WD40/YVTN_repeat-like_dom_sf"/>
</dbReference>
<reference evidence="1 2" key="1">
    <citation type="submission" date="2018-10" db="EMBL/GenBank/DDBJ databases">
        <title>Parasedimentitalea marina sp. nov., a psychrophilic bacterium isolated from deep seawater of the New Britain Trench.</title>
        <authorList>
            <person name="Cao J."/>
        </authorList>
    </citation>
    <scope>NUCLEOTIDE SEQUENCE [LARGE SCALE GENOMIC DNA]</scope>
    <source>
        <strain evidence="1 2">W43</strain>
    </source>
</reference>
<dbReference type="PANTHER" id="PTHR43739:SF5">
    <property type="entry name" value="EXO-ALPHA-SIALIDASE"/>
    <property type="match status" value="1"/>
</dbReference>
<protein>
    <recommendedName>
        <fullName evidence="3">Sortilin N-terminal domain-containing protein</fullName>
    </recommendedName>
</protein>
<dbReference type="KEGG" id="sedi:EBB79_07300"/>
<dbReference type="AlphaFoldDB" id="A0A3T0N104"/>
<evidence type="ECO:0000313" key="1">
    <source>
        <dbReference type="EMBL" id="AZV77714.1"/>
    </source>
</evidence>
<accession>A0A3T0N104</accession>
<dbReference type="EMBL" id="CP033219">
    <property type="protein sequence ID" value="AZV77714.1"/>
    <property type="molecule type" value="Genomic_DNA"/>
</dbReference>
<dbReference type="SUPFAM" id="SSF110296">
    <property type="entry name" value="Oligoxyloglucan reducing end-specific cellobiohydrolase"/>
    <property type="match status" value="2"/>
</dbReference>
<gene>
    <name evidence="1" type="ORF">EBB79_07300</name>
</gene>
<dbReference type="OrthoDB" id="9764804at2"/>
<dbReference type="GO" id="GO:0010411">
    <property type="term" value="P:xyloglucan metabolic process"/>
    <property type="evidence" value="ECO:0007669"/>
    <property type="project" value="TreeGrafter"/>
</dbReference>
<proteinExistence type="predicted"/>
<dbReference type="Proteomes" id="UP000283063">
    <property type="component" value="Chromosome"/>
</dbReference>
<dbReference type="InterPro" id="IPR052025">
    <property type="entry name" value="Xyloglucanase_GH74"/>
</dbReference>